<evidence type="ECO:0000313" key="3">
    <source>
        <dbReference type="Proteomes" id="UP001569963"/>
    </source>
</evidence>
<dbReference type="InterPro" id="IPR010390">
    <property type="entry name" value="ABC-2_transporter-like"/>
</dbReference>
<reference evidence="2 3" key="1">
    <citation type="submission" date="2023-11" db="EMBL/GenBank/DDBJ databases">
        <title>Actinomadura monticuli sp. nov., isolated from volcanic ash.</title>
        <authorList>
            <person name="Lee S.D."/>
            <person name="Yang H."/>
            <person name="Kim I.S."/>
        </authorList>
    </citation>
    <scope>NUCLEOTIDE SEQUENCE [LARGE SCALE GENOMIC DNA]</scope>
    <source>
        <strain evidence="2 3">DLS-62</strain>
    </source>
</reference>
<gene>
    <name evidence="2" type="ORF">SM611_35030</name>
</gene>
<dbReference type="Pfam" id="PF06182">
    <property type="entry name" value="ABC2_membrane_6"/>
    <property type="match status" value="1"/>
</dbReference>
<keyword evidence="1" id="KW-0812">Transmembrane</keyword>
<keyword evidence="1" id="KW-1133">Transmembrane helix</keyword>
<feature type="transmembrane region" description="Helical" evidence="1">
    <location>
        <begin position="228"/>
        <end position="249"/>
    </location>
</feature>
<feature type="transmembrane region" description="Helical" evidence="1">
    <location>
        <begin position="140"/>
        <end position="161"/>
    </location>
</feature>
<proteinExistence type="predicted"/>
<protein>
    <submittedName>
        <fullName evidence="2">ABC-2 family transporter protein</fullName>
    </submittedName>
</protein>
<keyword evidence="1" id="KW-0472">Membrane</keyword>
<comment type="caution">
    <text evidence="2">The sequence shown here is derived from an EMBL/GenBank/DDBJ whole genome shotgun (WGS) entry which is preliminary data.</text>
</comment>
<dbReference type="Proteomes" id="UP001569963">
    <property type="component" value="Unassembled WGS sequence"/>
</dbReference>
<evidence type="ECO:0000256" key="1">
    <source>
        <dbReference type="SAM" id="Phobius"/>
    </source>
</evidence>
<organism evidence="2 3">
    <name type="scientific">Actinomadura monticuli</name>
    <dbReference type="NCBI Taxonomy" id="3097367"/>
    <lineage>
        <taxon>Bacteria</taxon>
        <taxon>Bacillati</taxon>
        <taxon>Actinomycetota</taxon>
        <taxon>Actinomycetes</taxon>
        <taxon>Streptosporangiales</taxon>
        <taxon>Thermomonosporaceae</taxon>
        <taxon>Actinomadura</taxon>
    </lineage>
</organism>
<dbReference type="PANTHER" id="PTHR36832">
    <property type="entry name" value="SLR1174 PROTEIN-RELATED"/>
    <property type="match status" value="1"/>
</dbReference>
<name>A0ABV4QLW8_9ACTN</name>
<dbReference type="PANTHER" id="PTHR36832:SF2">
    <property type="entry name" value="INTEGRAL MEMBRANE PROTEIN"/>
    <property type="match status" value="1"/>
</dbReference>
<feature type="transmembrane region" description="Helical" evidence="1">
    <location>
        <begin position="173"/>
        <end position="194"/>
    </location>
</feature>
<evidence type="ECO:0000313" key="2">
    <source>
        <dbReference type="EMBL" id="MFA1544175.1"/>
    </source>
</evidence>
<sequence length="262" mass="28062">MGVLPWVWWYGFRRHTAYPLGSLTESLTNTVFGFMRAYVLVALWNVRPSLGGYDTADAVTFCFITQALIGPVQVFGGMELTERIRNGDVAIDLHRPVGLQGWWLADDLGRAAGSLLLRAGPPLLAGALVFPFRAPAPANLAAFAVAGVLAVTVGFGLRYLVALAMFWLHDDRGLNAVTLVMSLFFSGMILPLVVFPGRLGDVARALPWAAQIQVPADVFLGRHTGAGLLGALAFQAMWAALLLGAGALLTRAARRRLVVHGG</sequence>
<dbReference type="RefSeq" id="WP_371954691.1">
    <property type="nucleotide sequence ID" value="NZ_JAXCEI010000025.1"/>
</dbReference>
<accession>A0ABV4QLW8</accession>
<keyword evidence="3" id="KW-1185">Reference proteome</keyword>
<dbReference type="EMBL" id="JAXCEI010000025">
    <property type="protein sequence ID" value="MFA1544175.1"/>
    <property type="molecule type" value="Genomic_DNA"/>
</dbReference>